<dbReference type="Proteomes" id="UP000829992">
    <property type="component" value="Chromosome"/>
</dbReference>
<evidence type="ECO:0000256" key="1">
    <source>
        <dbReference type="SAM" id="MobiDB-lite"/>
    </source>
</evidence>
<reference evidence="2 3" key="1">
    <citation type="submission" date="2022-05" db="EMBL/GenBank/DDBJ databases">
        <authorList>
            <person name="Zhou X."/>
            <person name="Li K."/>
            <person name="Man Y."/>
        </authorList>
    </citation>
    <scope>NUCLEOTIDE SEQUENCE [LARGE SCALE GENOMIC DNA]</scope>
    <source>
        <strain evidence="2 3">MS405</strain>
    </source>
</reference>
<evidence type="ECO:0000313" key="3">
    <source>
        <dbReference type="Proteomes" id="UP000829992"/>
    </source>
</evidence>
<feature type="compositionally biased region" description="Basic residues" evidence="1">
    <location>
        <begin position="1"/>
        <end position="15"/>
    </location>
</feature>
<accession>A0ABY4PPT1</accession>
<keyword evidence="3" id="KW-1185">Reference proteome</keyword>
<proteinExistence type="predicted"/>
<sequence length="65" mass="7437">MPEKRTRKRTRKATTAKRLAARALGQPEPDVIELPTRTAAEQHHDRLRAREGWRQMEGDQPPPAA</sequence>
<feature type="region of interest" description="Disordered" evidence="1">
    <location>
        <begin position="1"/>
        <end position="65"/>
    </location>
</feature>
<feature type="compositionally biased region" description="Basic and acidic residues" evidence="1">
    <location>
        <begin position="40"/>
        <end position="57"/>
    </location>
</feature>
<dbReference type="RefSeq" id="WP_249586532.1">
    <property type="nucleotide sequence ID" value="NZ_BAAAQL010000008.1"/>
</dbReference>
<evidence type="ECO:0000313" key="2">
    <source>
        <dbReference type="EMBL" id="UQT55041.1"/>
    </source>
</evidence>
<protein>
    <submittedName>
        <fullName evidence="2">Uncharacterized protein</fullName>
    </submittedName>
</protein>
<gene>
    <name evidence="2" type="ORF">M4V62_08000</name>
</gene>
<organism evidence="2 3">
    <name type="scientific">Streptomyces durmitorensis</name>
    <dbReference type="NCBI Taxonomy" id="319947"/>
    <lineage>
        <taxon>Bacteria</taxon>
        <taxon>Bacillati</taxon>
        <taxon>Actinomycetota</taxon>
        <taxon>Actinomycetes</taxon>
        <taxon>Kitasatosporales</taxon>
        <taxon>Streptomycetaceae</taxon>
        <taxon>Streptomyces</taxon>
    </lineage>
</organism>
<dbReference type="EMBL" id="CP097289">
    <property type="protein sequence ID" value="UQT55041.1"/>
    <property type="molecule type" value="Genomic_DNA"/>
</dbReference>
<name>A0ABY4PPT1_9ACTN</name>